<dbReference type="AlphaFoldDB" id="A0A9Q1GQK0"/>
<evidence type="ECO:0000313" key="2">
    <source>
        <dbReference type="Proteomes" id="UP001153076"/>
    </source>
</evidence>
<reference evidence="1" key="1">
    <citation type="submission" date="2022-04" db="EMBL/GenBank/DDBJ databases">
        <title>Carnegiea gigantea Genome sequencing and assembly v2.</title>
        <authorList>
            <person name="Copetti D."/>
            <person name="Sanderson M.J."/>
            <person name="Burquez A."/>
            <person name="Wojciechowski M.F."/>
        </authorList>
    </citation>
    <scope>NUCLEOTIDE SEQUENCE</scope>
    <source>
        <strain evidence="1">SGP5-SGP5p</strain>
        <tissue evidence="1">Aerial part</tissue>
    </source>
</reference>
<accession>A0A9Q1GQK0</accession>
<proteinExistence type="predicted"/>
<name>A0A9Q1GQK0_9CARY</name>
<keyword evidence="2" id="KW-1185">Reference proteome</keyword>
<organism evidence="1 2">
    <name type="scientific">Carnegiea gigantea</name>
    <dbReference type="NCBI Taxonomy" id="171969"/>
    <lineage>
        <taxon>Eukaryota</taxon>
        <taxon>Viridiplantae</taxon>
        <taxon>Streptophyta</taxon>
        <taxon>Embryophyta</taxon>
        <taxon>Tracheophyta</taxon>
        <taxon>Spermatophyta</taxon>
        <taxon>Magnoliopsida</taxon>
        <taxon>eudicotyledons</taxon>
        <taxon>Gunneridae</taxon>
        <taxon>Pentapetalae</taxon>
        <taxon>Caryophyllales</taxon>
        <taxon>Cactineae</taxon>
        <taxon>Cactaceae</taxon>
        <taxon>Cactoideae</taxon>
        <taxon>Echinocereeae</taxon>
        <taxon>Carnegiea</taxon>
    </lineage>
</organism>
<evidence type="ECO:0000313" key="1">
    <source>
        <dbReference type="EMBL" id="KAJ8424303.1"/>
    </source>
</evidence>
<protein>
    <submittedName>
        <fullName evidence="1">Uncharacterized protein</fullName>
    </submittedName>
</protein>
<comment type="caution">
    <text evidence="1">The sequence shown here is derived from an EMBL/GenBank/DDBJ whole genome shotgun (WGS) entry which is preliminary data.</text>
</comment>
<gene>
    <name evidence="1" type="ORF">Cgig2_015612</name>
</gene>
<sequence length="154" mass="17607">MVGIELRFLATPQKNKSKKCDKHMIQQGMNQDKIHACEYRELAQNSLGAVIGGTKPRDCRITSGATIEVWTSYGNLGERQGFQYGRLLQQVCWKRRPSGAIYGKGTTLRFFIPEDGNSEDMEPRVLQIIRLPDIKVLDHLILVQVYLLHYQMKA</sequence>
<dbReference type="Proteomes" id="UP001153076">
    <property type="component" value="Unassembled WGS sequence"/>
</dbReference>
<dbReference type="EMBL" id="JAKOGI010001715">
    <property type="protein sequence ID" value="KAJ8424303.1"/>
    <property type="molecule type" value="Genomic_DNA"/>
</dbReference>